<gene>
    <name evidence="2" type="ORF">ACFOWS_14380</name>
</gene>
<evidence type="ECO:0000313" key="3">
    <source>
        <dbReference type="Proteomes" id="UP001595841"/>
    </source>
</evidence>
<dbReference type="RefSeq" id="WP_379765892.1">
    <property type="nucleotide sequence ID" value="NZ_JBHSCL010000009.1"/>
</dbReference>
<organism evidence="2 3">
    <name type="scientific">Flagellimonas marina</name>
    <dbReference type="NCBI Taxonomy" id="1775168"/>
    <lineage>
        <taxon>Bacteria</taxon>
        <taxon>Pseudomonadati</taxon>
        <taxon>Bacteroidota</taxon>
        <taxon>Flavobacteriia</taxon>
        <taxon>Flavobacteriales</taxon>
        <taxon>Flavobacteriaceae</taxon>
        <taxon>Flagellimonas</taxon>
    </lineage>
</organism>
<dbReference type="InterPro" id="IPR041657">
    <property type="entry name" value="HTH_17"/>
</dbReference>
<dbReference type="NCBIfam" id="TIGR01764">
    <property type="entry name" value="excise"/>
    <property type="match status" value="1"/>
</dbReference>
<dbReference type="InterPro" id="IPR038148">
    <property type="entry name" value="Tn1545/Tn916_Xis"/>
</dbReference>
<reference evidence="3" key="1">
    <citation type="journal article" date="2019" name="Int. J. Syst. Evol. Microbiol.">
        <title>The Global Catalogue of Microorganisms (GCM) 10K type strain sequencing project: providing services to taxonomists for standard genome sequencing and annotation.</title>
        <authorList>
            <consortium name="The Broad Institute Genomics Platform"/>
            <consortium name="The Broad Institute Genome Sequencing Center for Infectious Disease"/>
            <person name="Wu L."/>
            <person name="Ma J."/>
        </authorList>
    </citation>
    <scope>NUCLEOTIDE SEQUENCE [LARGE SCALE GENOMIC DNA]</scope>
    <source>
        <strain evidence="3">CGMCC 1.15774</strain>
    </source>
</reference>
<feature type="domain" description="Helix-turn-helix" evidence="1">
    <location>
        <begin position="23"/>
        <end position="73"/>
    </location>
</feature>
<dbReference type="Pfam" id="PF12728">
    <property type="entry name" value="HTH_17"/>
    <property type="match status" value="1"/>
</dbReference>
<evidence type="ECO:0000313" key="2">
    <source>
        <dbReference type="EMBL" id="MFC4221336.1"/>
    </source>
</evidence>
<evidence type="ECO:0000259" key="1">
    <source>
        <dbReference type="Pfam" id="PF12728"/>
    </source>
</evidence>
<sequence length="97" mass="11609">MDYFELTEKLDRIERLLASNKEVLTFEETCEYTGISRSYLYKLTAAREIPHSKPNGKMIFFEKKKLNEWLLQNGRKSKMEIEDEAIKYTLKRRNGQL</sequence>
<dbReference type="Gene3D" id="3.90.105.50">
    <property type="match status" value="1"/>
</dbReference>
<protein>
    <submittedName>
        <fullName evidence="2">Helix-turn-helix domain-containing protein</fullName>
    </submittedName>
</protein>
<proteinExistence type="predicted"/>
<name>A0ABV8PPW8_9FLAO</name>
<comment type="caution">
    <text evidence="2">The sequence shown here is derived from an EMBL/GenBank/DDBJ whole genome shotgun (WGS) entry which is preliminary data.</text>
</comment>
<accession>A0ABV8PPW8</accession>
<keyword evidence="3" id="KW-1185">Reference proteome</keyword>
<dbReference type="Proteomes" id="UP001595841">
    <property type="component" value="Unassembled WGS sequence"/>
</dbReference>
<dbReference type="InterPro" id="IPR010093">
    <property type="entry name" value="SinI_DNA-bd"/>
</dbReference>
<dbReference type="EMBL" id="JBHSCL010000009">
    <property type="protein sequence ID" value="MFC4221336.1"/>
    <property type="molecule type" value="Genomic_DNA"/>
</dbReference>